<keyword evidence="5" id="KW-1133">Transmembrane helix</keyword>
<dbReference type="InterPro" id="IPR003688">
    <property type="entry name" value="TraG/VirD4"/>
</dbReference>
<evidence type="ECO:0000256" key="7">
    <source>
        <dbReference type="SAM" id="MobiDB-lite"/>
    </source>
</evidence>
<accession>A0A963YU59</accession>
<keyword evidence="3" id="KW-1003">Cell membrane</keyword>
<name>A0A963YU59_9PROT</name>
<dbReference type="CDD" id="cd01127">
    <property type="entry name" value="TrwB_TraG_TraD_VirD4"/>
    <property type="match status" value="1"/>
</dbReference>
<dbReference type="SUPFAM" id="SSF52540">
    <property type="entry name" value="P-loop containing nucleoside triphosphate hydrolases"/>
    <property type="match status" value="1"/>
</dbReference>
<dbReference type="InterPro" id="IPR027417">
    <property type="entry name" value="P-loop_NTPase"/>
</dbReference>
<dbReference type="Pfam" id="PF02534">
    <property type="entry name" value="T4SS-DNA_transf"/>
    <property type="match status" value="1"/>
</dbReference>
<protein>
    <submittedName>
        <fullName evidence="8">Type IV secretory system conjugative DNA transfer family protein</fullName>
    </submittedName>
</protein>
<organism evidence="8 9">
    <name type="scientific">Acidisoma silvae</name>
    <dbReference type="NCBI Taxonomy" id="2802396"/>
    <lineage>
        <taxon>Bacteria</taxon>
        <taxon>Pseudomonadati</taxon>
        <taxon>Pseudomonadota</taxon>
        <taxon>Alphaproteobacteria</taxon>
        <taxon>Acetobacterales</taxon>
        <taxon>Acidocellaceae</taxon>
        <taxon>Acidisoma</taxon>
    </lineage>
</organism>
<dbReference type="InterPro" id="IPR051539">
    <property type="entry name" value="T4SS-coupling_protein"/>
</dbReference>
<evidence type="ECO:0000313" key="9">
    <source>
        <dbReference type="Proteomes" id="UP000708298"/>
    </source>
</evidence>
<evidence type="ECO:0000256" key="3">
    <source>
        <dbReference type="ARBA" id="ARBA00022475"/>
    </source>
</evidence>
<dbReference type="AlphaFoldDB" id="A0A963YU59"/>
<dbReference type="PANTHER" id="PTHR37937">
    <property type="entry name" value="CONJUGATIVE TRANSFER: DNA TRANSPORT"/>
    <property type="match status" value="1"/>
</dbReference>
<dbReference type="EMBL" id="JAESVB010000010">
    <property type="protein sequence ID" value="MCB8877039.1"/>
    <property type="molecule type" value="Genomic_DNA"/>
</dbReference>
<keyword evidence="4" id="KW-0812">Transmembrane</keyword>
<evidence type="ECO:0000256" key="2">
    <source>
        <dbReference type="ARBA" id="ARBA00008806"/>
    </source>
</evidence>
<comment type="similarity">
    <text evidence="2">Belongs to the VirD4/TraG family.</text>
</comment>
<dbReference type="PANTHER" id="PTHR37937:SF1">
    <property type="entry name" value="CONJUGATIVE TRANSFER: DNA TRANSPORT"/>
    <property type="match status" value="1"/>
</dbReference>
<keyword evidence="6" id="KW-0472">Membrane</keyword>
<dbReference type="Proteomes" id="UP000708298">
    <property type="component" value="Unassembled WGS sequence"/>
</dbReference>
<comment type="caution">
    <text evidence="8">The sequence shown here is derived from an EMBL/GenBank/DDBJ whole genome shotgun (WGS) entry which is preliminary data.</text>
</comment>
<evidence type="ECO:0000256" key="4">
    <source>
        <dbReference type="ARBA" id="ARBA00022692"/>
    </source>
</evidence>
<gene>
    <name evidence="8" type="ORF">ASILVAE211_17730</name>
</gene>
<proteinExistence type="inferred from homology"/>
<dbReference type="Gene3D" id="3.40.50.300">
    <property type="entry name" value="P-loop containing nucleotide triphosphate hydrolases"/>
    <property type="match status" value="1"/>
</dbReference>
<evidence type="ECO:0000256" key="1">
    <source>
        <dbReference type="ARBA" id="ARBA00004651"/>
    </source>
</evidence>
<reference evidence="8" key="1">
    <citation type="journal article" date="2021" name="Microorganisms">
        <title>Acidisoma silvae sp. nov. and Acidisomacellulosilytica sp. nov., Two Acidophilic Bacteria Isolated from Decaying Wood, Hydrolyzing Cellulose and Producing Poly-3-hydroxybutyrate.</title>
        <authorList>
            <person name="Mieszkin S."/>
            <person name="Pouder E."/>
            <person name="Uroz S."/>
            <person name="Simon-Colin C."/>
            <person name="Alain K."/>
        </authorList>
    </citation>
    <scope>NUCLEOTIDE SEQUENCE</scope>
    <source>
        <strain evidence="8">HW T2.11</strain>
    </source>
</reference>
<comment type="subcellular location">
    <subcellularLocation>
        <location evidence="1">Cell membrane</location>
        <topology evidence="1">Multi-pass membrane protein</topology>
    </subcellularLocation>
</comment>
<sequence length="374" mass="41511">MFVIDPFGVTGAPSHSMNWLDALDPEDPDVVALAGAMAEMLVVSTGRETDPHWTETARELLRGLLIYVAGLPPDQRSMSELRAILTGSEDEWAEVHADMLADPLRGHRIVARSATAHLNRPEKERGSVLSTLVRHTTWLDDPRLARAFNRSDFDLRDLKRRRMTVYLALPPDRLRACLGFVRGFIGLAIDAMTVTQGRPAQGKPAARVAFFLDEFGQLGRMDSLADNITMLRGYGAQFWLFVQDLSQLKAVYPRWQSFLANTTQQFFGTADYDTAKYLSDALGQFTIRYRTSSQSSQTGFSTRPGGGSAGSGEHLQGRSLMTPDEVMRLGPTRPIVMISGEAPYLLDRLNYLSDGPYAGRFDPNPMHQAEEAAQ</sequence>
<dbReference type="GO" id="GO:0005886">
    <property type="term" value="C:plasma membrane"/>
    <property type="evidence" value="ECO:0007669"/>
    <property type="project" value="UniProtKB-SubCell"/>
</dbReference>
<reference evidence="8" key="2">
    <citation type="submission" date="2021-01" db="EMBL/GenBank/DDBJ databases">
        <authorList>
            <person name="Mieszkin S."/>
            <person name="Pouder E."/>
            <person name="Alain K."/>
        </authorList>
    </citation>
    <scope>NUCLEOTIDE SEQUENCE</scope>
    <source>
        <strain evidence="8">HW T2.11</strain>
    </source>
</reference>
<evidence type="ECO:0000313" key="8">
    <source>
        <dbReference type="EMBL" id="MCB8877039.1"/>
    </source>
</evidence>
<evidence type="ECO:0000256" key="5">
    <source>
        <dbReference type="ARBA" id="ARBA00022989"/>
    </source>
</evidence>
<keyword evidence="9" id="KW-1185">Reference proteome</keyword>
<feature type="region of interest" description="Disordered" evidence="7">
    <location>
        <begin position="293"/>
        <end position="319"/>
    </location>
</feature>
<evidence type="ECO:0000256" key="6">
    <source>
        <dbReference type="ARBA" id="ARBA00023136"/>
    </source>
</evidence>